<gene>
    <name evidence="2" type="ORF">JIN84_19220</name>
</gene>
<keyword evidence="3" id="KW-1185">Reference proteome</keyword>
<evidence type="ECO:0000313" key="2">
    <source>
        <dbReference type="EMBL" id="MBK1817759.1"/>
    </source>
</evidence>
<reference evidence="2" key="1">
    <citation type="submission" date="2021-01" db="EMBL/GenBank/DDBJ databases">
        <title>Modified the classification status of verrucomicrobia.</title>
        <authorList>
            <person name="Feng X."/>
        </authorList>
    </citation>
    <scope>NUCLEOTIDE SEQUENCE</scope>
    <source>
        <strain evidence="2">JCM 18052</strain>
    </source>
</reference>
<organism evidence="2 3">
    <name type="scientific">Luteolibacter yonseiensis</name>
    <dbReference type="NCBI Taxonomy" id="1144680"/>
    <lineage>
        <taxon>Bacteria</taxon>
        <taxon>Pseudomonadati</taxon>
        <taxon>Verrucomicrobiota</taxon>
        <taxon>Verrucomicrobiia</taxon>
        <taxon>Verrucomicrobiales</taxon>
        <taxon>Verrucomicrobiaceae</taxon>
        <taxon>Luteolibacter</taxon>
    </lineage>
</organism>
<name>A0A934RA05_9BACT</name>
<accession>A0A934RA05</accession>
<comment type="caution">
    <text evidence="2">The sequence shown here is derived from an EMBL/GenBank/DDBJ whole genome shotgun (WGS) entry which is preliminary data.</text>
</comment>
<keyword evidence="1" id="KW-0812">Transmembrane</keyword>
<proteinExistence type="predicted"/>
<dbReference type="AlphaFoldDB" id="A0A934RA05"/>
<evidence type="ECO:0000313" key="3">
    <source>
        <dbReference type="Proteomes" id="UP000600139"/>
    </source>
</evidence>
<sequence length="210" mass="23292">MKQDHSSIEAELRSLQAAMLDDELLRRLEAAAEGTQTQLTREELRFEDSLRRHSPARLSLDFLTRLEAVVHEVPFPVNEKIVMFPKAQQGKQTPAARTNRPMWSAAAAVALVGAISALMIPTGKTPERTARQADPAPLSQDGPANLIPASFNRGVSEVSDEGIVWKSNNQPHSVVRVVYQDRITLKDGDGRTYQVEQPKVKYMLVPAKTD</sequence>
<dbReference type="EMBL" id="JAENIK010000012">
    <property type="protein sequence ID" value="MBK1817759.1"/>
    <property type="molecule type" value="Genomic_DNA"/>
</dbReference>
<dbReference type="Proteomes" id="UP000600139">
    <property type="component" value="Unassembled WGS sequence"/>
</dbReference>
<keyword evidence="1" id="KW-1133">Transmembrane helix</keyword>
<feature type="transmembrane region" description="Helical" evidence="1">
    <location>
        <begin position="102"/>
        <end position="121"/>
    </location>
</feature>
<protein>
    <submittedName>
        <fullName evidence="2">Uncharacterized protein</fullName>
    </submittedName>
</protein>
<keyword evidence="1" id="KW-0472">Membrane</keyword>
<dbReference type="RefSeq" id="WP_200352689.1">
    <property type="nucleotide sequence ID" value="NZ_BAABHZ010000001.1"/>
</dbReference>
<evidence type="ECO:0000256" key="1">
    <source>
        <dbReference type="SAM" id="Phobius"/>
    </source>
</evidence>